<protein>
    <submittedName>
        <fullName evidence="12">Disintegrin and metalloproteinase domain-containing protein 12</fullName>
    </submittedName>
</protein>
<dbReference type="GO" id="GO:0046872">
    <property type="term" value="F:metal ion binding"/>
    <property type="evidence" value="ECO:0007669"/>
    <property type="project" value="UniProtKB-KW"/>
</dbReference>
<keyword evidence="4 9" id="KW-0472">Membrane</keyword>
<keyword evidence="13" id="KW-1185">Reference proteome</keyword>
<dbReference type="InterPro" id="IPR000742">
    <property type="entry name" value="EGF"/>
</dbReference>
<feature type="region of interest" description="Disordered" evidence="8">
    <location>
        <begin position="1153"/>
        <end position="1219"/>
    </location>
</feature>
<dbReference type="InterPro" id="IPR001762">
    <property type="entry name" value="Disintegrin_dom"/>
</dbReference>
<dbReference type="InterPro" id="IPR006586">
    <property type="entry name" value="ADAM_Cys-rich"/>
</dbReference>
<feature type="compositionally biased region" description="Basic and acidic residues" evidence="8">
    <location>
        <begin position="1060"/>
        <end position="1074"/>
    </location>
</feature>
<feature type="binding site" evidence="7">
    <location>
        <position position="388"/>
    </location>
    <ligand>
        <name>Zn(2+)</name>
        <dbReference type="ChEBI" id="CHEBI:29105"/>
        <note>catalytic</note>
    </ligand>
</feature>
<comment type="caution">
    <text evidence="7">Lacks conserved residue(s) required for the propagation of feature annotation.</text>
</comment>
<feature type="region of interest" description="Disordered" evidence="8">
    <location>
        <begin position="1361"/>
        <end position="1388"/>
    </location>
</feature>
<organism evidence="12 13">
    <name type="scientific">Mizuhopecten yessoensis</name>
    <name type="common">Japanese scallop</name>
    <name type="synonym">Patinopecten yessoensis</name>
    <dbReference type="NCBI Taxonomy" id="6573"/>
    <lineage>
        <taxon>Eukaryota</taxon>
        <taxon>Metazoa</taxon>
        <taxon>Spiralia</taxon>
        <taxon>Lophotrochozoa</taxon>
        <taxon>Mollusca</taxon>
        <taxon>Bivalvia</taxon>
        <taxon>Autobranchia</taxon>
        <taxon>Pteriomorphia</taxon>
        <taxon>Pectinida</taxon>
        <taxon>Pectinoidea</taxon>
        <taxon>Pectinidae</taxon>
        <taxon>Mizuhopecten</taxon>
    </lineage>
</organism>
<evidence type="ECO:0000313" key="13">
    <source>
        <dbReference type="Proteomes" id="UP000242188"/>
    </source>
</evidence>
<feature type="binding site" evidence="7">
    <location>
        <position position="382"/>
    </location>
    <ligand>
        <name>Zn(2+)</name>
        <dbReference type="ChEBI" id="CHEBI:29105"/>
        <note>catalytic</note>
    </ligand>
</feature>
<evidence type="ECO:0000256" key="6">
    <source>
        <dbReference type="PROSITE-ProRule" id="PRU00068"/>
    </source>
</evidence>
<sequence>MDIVLRLMTGIILVCFPKYGLFASSTTDKHDMATLLQTQYNRHLLKNVPRPYEIIFPKRIVRRNKAIGISTKEHQIKHHGTYEHYKHVTYELLIQSKLQKIRLERNEVLLSSGVQVRHYIEENQQIVSQTVEHCFYHGYVRKDQWSSVAVSTCHGIRGVINLNNETYVIQPLLGGDEGTEHPHLVFKATPSESETCGNEHGQWLSFQELHHGEFVKRVKHLKAKQQSSQQNDPLDPANAVTEKMMKLALIIDHATCNQLNFSFSEMVTYTIQIANMVDLYYKEIGMRTPIVYLEHWNQGDKLAITPSLRKNLDQILMYKGRELAQIEHDGTHLLVGEELEDNSIGMAIPDSVCTNRAVGISKIKNVFQPQQVATVLAHMIGHNLGLKHDEDSGCDCEDDFGCIMSTSVLSKTSLHSRQFSSCSLSDLDVALNMDIASCLAPDNRKEMFTQTCGNMYIERGEECDCGGVEECERVDPCCDPHTCLLKTWAQCRTGACCHNCTFMAKNYVCREKSTECDVPELCTGDSGECSSNNYVQDGHPCGNGQGYCEGGICPTLTQQCQHIWGTEATGADYQCFERFNPTGNFNGHCGKNNRTGSFAKCLPKNIQCGLLHCQGGTTVPLLGSDRSFSKTTFRFDDVEYNCKVIHGPAVIGLPHFGLVQDGTKCGKGGICRNKQCVSISVLPPLMCPGTGGDIICSGHGVCTKDSTCFCDEGWDDLDCSVKVNITVTTGIMATTPLLTTTTTTPEILVIPIEINEATTANTESSVAALVPEDDGFSSVWLIIILAAVVGGLVFLLTMTFVCYRRRNPAKLFKKKKGFFGKKGEKDDKCIEAGNKLITFGNLPSYKSDKLWGKKKKKGRLTSEEESDIGELPPPPIIISNDAVKPERGILKHCGKADERRSSESNTGGSDVTCDRESMERYMYDEEDDDEAEEIQEILSRKYEPGNSMEEALDQIAESSSFDFVLPMPHFNSGNNTSSGPTQSSPRRMMMGVGGYDFPMHQTQPQRPPMLWKSNLQSPPKSKVIRMKNLDELIQQIDRHTIDLSPSPDELPMQVSPSTSEDVRSSSTDDRDRHYFNSCHTPQSPQSITSGSTRDTYRPLLSSQWTKYILRRNDWDNESADYCTNESPPPHINIPPPMSPLHIRNIFNYAQKSLDRDNNDTPMGSQTGEWSSNNGTTNSRCGYEKSSGYGSEHDPAEGNSIDGMSHTQSRSGSASPPSYSAVIRTGPNQIKLVPARKLQETGIENEDLHRLLQELPRIDAGTFERSPVPTNIKQPRYGFLSKADSLPPGIPPPSDSFPDPCPLSKQDNMQFGSAPCIDCSLESIPQAVLAKSKPKNRNCFNVAHRPNSLTGPQREVELMFEQNDSDTDSRRHSALDNALEALPMDPTVA</sequence>
<comment type="subcellular location">
    <subcellularLocation>
        <location evidence="1">Membrane</location>
        <topology evidence="1">Single-pass type I membrane protein</topology>
    </subcellularLocation>
</comment>
<feature type="transmembrane region" description="Helical" evidence="9">
    <location>
        <begin position="779"/>
        <end position="803"/>
    </location>
</feature>
<dbReference type="SUPFAM" id="SSF55486">
    <property type="entry name" value="Metalloproteases ('zincins'), catalytic domain"/>
    <property type="match status" value="1"/>
</dbReference>
<evidence type="ECO:0000259" key="11">
    <source>
        <dbReference type="PROSITE" id="PS50215"/>
    </source>
</evidence>
<keyword evidence="12" id="KW-0401">Integrin</keyword>
<feature type="region of interest" description="Disordered" evidence="8">
    <location>
        <begin position="893"/>
        <end position="912"/>
    </location>
</feature>
<feature type="compositionally biased region" description="Low complexity" evidence="8">
    <location>
        <begin position="1208"/>
        <end position="1219"/>
    </location>
</feature>
<dbReference type="PROSITE" id="PS50214">
    <property type="entry name" value="DISINTEGRIN_2"/>
    <property type="match status" value="1"/>
</dbReference>
<dbReference type="Pfam" id="PF08516">
    <property type="entry name" value="ADAM_CR"/>
    <property type="match status" value="1"/>
</dbReference>
<feature type="binding site" evidence="7">
    <location>
        <position position="378"/>
    </location>
    <ligand>
        <name>Zn(2+)</name>
        <dbReference type="ChEBI" id="CHEBI:29105"/>
        <note>catalytic</note>
    </ligand>
</feature>
<dbReference type="InterPro" id="IPR034027">
    <property type="entry name" value="Reprolysin_adamalysin"/>
</dbReference>
<gene>
    <name evidence="12" type="ORF">KP79_PYT19074</name>
</gene>
<keyword evidence="2 9" id="KW-0812">Transmembrane</keyword>
<feature type="disulfide bond" evidence="6">
    <location>
        <begin position="509"/>
        <end position="529"/>
    </location>
</feature>
<dbReference type="STRING" id="6573.A0A210Q151"/>
<accession>A0A210Q151</accession>
<dbReference type="CDD" id="cd04269">
    <property type="entry name" value="ZnMc_adamalysin_II_like"/>
    <property type="match status" value="1"/>
</dbReference>
<dbReference type="OrthoDB" id="5951731at2759"/>
<evidence type="ECO:0000256" key="2">
    <source>
        <dbReference type="ARBA" id="ARBA00022692"/>
    </source>
</evidence>
<feature type="compositionally biased region" description="Polar residues" evidence="8">
    <location>
        <begin position="1159"/>
        <end position="1179"/>
    </location>
</feature>
<dbReference type="SUPFAM" id="SSF57552">
    <property type="entry name" value="Blood coagulation inhibitor (disintegrin)"/>
    <property type="match status" value="1"/>
</dbReference>
<proteinExistence type="predicted"/>
<evidence type="ECO:0000259" key="10">
    <source>
        <dbReference type="PROSITE" id="PS50214"/>
    </source>
</evidence>
<evidence type="ECO:0000256" key="4">
    <source>
        <dbReference type="ARBA" id="ARBA00023136"/>
    </source>
</evidence>
<evidence type="ECO:0000256" key="5">
    <source>
        <dbReference type="ARBA" id="ARBA00023157"/>
    </source>
</evidence>
<dbReference type="InterPro" id="IPR001590">
    <property type="entry name" value="Peptidase_M12B"/>
</dbReference>
<evidence type="ECO:0000256" key="7">
    <source>
        <dbReference type="PROSITE-ProRule" id="PRU00276"/>
    </source>
</evidence>
<dbReference type="InterPro" id="IPR036436">
    <property type="entry name" value="Disintegrin_dom_sf"/>
</dbReference>
<dbReference type="PANTHER" id="PTHR11905">
    <property type="entry name" value="ADAM A DISINTEGRIN AND METALLOPROTEASE DOMAIN"/>
    <property type="match status" value="1"/>
</dbReference>
<feature type="domain" description="Disintegrin" evidence="10">
    <location>
        <begin position="449"/>
        <end position="537"/>
    </location>
</feature>
<feature type="compositionally biased region" description="Polar residues" evidence="8">
    <location>
        <begin position="1077"/>
        <end position="1093"/>
    </location>
</feature>
<keyword evidence="5 6" id="KW-1015">Disulfide bond</keyword>
<dbReference type="FunFam" id="4.10.70.10:FF:000001">
    <property type="entry name" value="Disintegrin and metalloproteinase domain-containing protein 22"/>
    <property type="match status" value="1"/>
</dbReference>
<keyword evidence="7" id="KW-0479">Metal-binding</keyword>
<feature type="region of interest" description="Disordered" evidence="8">
    <location>
        <begin position="1039"/>
        <end position="1094"/>
    </location>
</feature>
<evidence type="ECO:0000256" key="1">
    <source>
        <dbReference type="ARBA" id="ARBA00004479"/>
    </source>
</evidence>
<evidence type="ECO:0000313" key="12">
    <source>
        <dbReference type="EMBL" id="OWF42480.1"/>
    </source>
</evidence>
<dbReference type="GO" id="GO:0006508">
    <property type="term" value="P:proteolysis"/>
    <property type="evidence" value="ECO:0007669"/>
    <property type="project" value="InterPro"/>
</dbReference>
<dbReference type="InterPro" id="IPR024079">
    <property type="entry name" value="MetalloPept_cat_dom_sf"/>
</dbReference>
<dbReference type="PANTHER" id="PTHR11905:SF237">
    <property type="entry name" value="MIND-MELD, ISOFORM J"/>
    <property type="match status" value="1"/>
</dbReference>
<dbReference type="Pfam" id="PF23106">
    <property type="entry name" value="EGF_Teneurin"/>
    <property type="match status" value="1"/>
</dbReference>
<dbReference type="Pfam" id="PF00200">
    <property type="entry name" value="Disintegrin"/>
    <property type="match status" value="1"/>
</dbReference>
<dbReference type="GO" id="GO:0007229">
    <property type="term" value="P:integrin-mediated signaling pathway"/>
    <property type="evidence" value="ECO:0007669"/>
    <property type="project" value="UniProtKB-KW"/>
</dbReference>
<dbReference type="Gene3D" id="2.60.120.260">
    <property type="entry name" value="Galactose-binding domain-like"/>
    <property type="match status" value="1"/>
</dbReference>
<evidence type="ECO:0000256" key="8">
    <source>
        <dbReference type="SAM" id="MobiDB-lite"/>
    </source>
</evidence>
<evidence type="ECO:0000256" key="3">
    <source>
        <dbReference type="ARBA" id="ARBA00022989"/>
    </source>
</evidence>
<dbReference type="Pfam" id="PF01562">
    <property type="entry name" value="Pep_M12B_propep"/>
    <property type="match status" value="1"/>
</dbReference>
<name>A0A210Q151_MIZYE</name>
<dbReference type="PROSITE" id="PS50215">
    <property type="entry name" value="ADAM_MEPRO"/>
    <property type="match status" value="1"/>
</dbReference>
<feature type="compositionally biased region" description="Basic and acidic residues" evidence="8">
    <location>
        <begin position="893"/>
        <end position="902"/>
    </location>
</feature>
<dbReference type="SMART" id="SM00050">
    <property type="entry name" value="DISIN"/>
    <property type="match status" value="1"/>
</dbReference>
<dbReference type="InterPro" id="IPR002870">
    <property type="entry name" value="Peptidase_M12B_N"/>
</dbReference>
<dbReference type="SMART" id="SM00608">
    <property type="entry name" value="ACR"/>
    <property type="match status" value="1"/>
</dbReference>
<dbReference type="GO" id="GO:0016020">
    <property type="term" value="C:membrane"/>
    <property type="evidence" value="ECO:0007669"/>
    <property type="project" value="UniProtKB-SubCell"/>
</dbReference>
<dbReference type="Gene3D" id="4.10.70.10">
    <property type="entry name" value="Disintegrin domain"/>
    <property type="match status" value="1"/>
</dbReference>
<feature type="region of interest" description="Disordered" evidence="8">
    <location>
        <begin position="861"/>
        <end position="880"/>
    </location>
</feature>
<dbReference type="Proteomes" id="UP000242188">
    <property type="component" value="Unassembled WGS sequence"/>
</dbReference>
<dbReference type="Gene3D" id="3.40.390.10">
    <property type="entry name" value="Collagenase (Catalytic Domain)"/>
    <property type="match status" value="1"/>
</dbReference>
<dbReference type="InterPro" id="IPR018358">
    <property type="entry name" value="Disintegrin_CS"/>
</dbReference>
<comment type="caution">
    <text evidence="12">The sequence shown here is derived from an EMBL/GenBank/DDBJ whole genome shotgun (WGS) entry which is preliminary data.</text>
</comment>
<reference evidence="12 13" key="1">
    <citation type="journal article" date="2017" name="Nat. Ecol. Evol.">
        <title>Scallop genome provides insights into evolution of bilaterian karyotype and development.</title>
        <authorList>
            <person name="Wang S."/>
            <person name="Zhang J."/>
            <person name="Jiao W."/>
            <person name="Li J."/>
            <person name="Xun X."/>
            <person name="Sun Y."/>
            <person name="Guo X."/>
            <person name="Huan P."/>
            <person name="Dong B."/>
            <person name="Zhang L."/>
            <person name="Hu X."/>
            <person name="Sun X."/>
            <person name="Wang J."/>
            <person name="Zhao C."/>
            <person name="Wang Y."/>
            <person name="Wang D."/>
            <person name="Huang X."/>
            <person name="Wang R."/>
            <person name="Lv J."/>
            <person name="Li Y."/>
            <person name="Zhang Z."/>
            <person name="Liu B."/>
            <person name="Lu W."/>
            <person name="Hui Y."/>
            <person name="Liang J."/>
            <person name="Zhou Z."/>
            <person name="Hou R."/>
            <person name="Li X."/>
            <person name="Liu Y."/>
            <person name="Li H."/>
            <person name="Ning X."/>
            <person name="Lin Y."/>
            <person name="Zhao L."/>
            <person name="Xing Q."/>
            <person name="Dou J."/>
            <person name="Li Y."/>
            <person name="Mao J."/>
            <person name="Guo H."/>
            <person name="Dou H."/>
            <person name="Li T."/>
            <person name="Mu C."/>
            <person name="Jiang W."/>
            <person name="Fu Q."/>
            <person name="Fu X."/>
            <person name="Miao Y."/>
            <person name="Liu J."/>
            <person name="Yu Q."/>
            <person name="Li R."/>
            <person name="Liao H."/>
            <person name="Li X."/>
            <person name="Kong Y."/>
            <person name="Jiang Z."/>
            <person name="Chourrout D."/>
            <person name="Li R."/>
            <person name="Bao Z."/>
        </authorList>
    </citation>
    <scope>NUCLEOTIDE SEQUENCE [LARGE SCALE GENOMIC DNA]</scope>
    <source>
        <strain evidence="12 13">PY_sf001</strain>
    </source>
</reference>
<dbReference type="GO" id="GO:0004222">
    <property type="term" value="F:metalloendopeptidase activity"/>
    <property type="evidence" value="ECO:0007669"/>
    <property type="project" value="InterPro"/>
</dbReference>
<evidence type="ECO:0000256" key="9">
    <source>
        <dbReference type="SAM" id="Phobius"/>
    </source>
</evidence>
<dbReference type="PROSITE" id="PS01186">
    <property type="entry name" value="EGF_2"/>
    <property type="match status" value="1"/>
</dbReference>
<keyword evidence="3 9" id="KW-1133">Transmembrane helix</keyword>
<dbReference type="Pfam" id="PF01421">
    <property type="entry name" value="Reprolysin"/>
    <property type="match status" value="1"/>
</dbReference>
<dbReference type="EMBL" id="NEDP02005266">
    <property type="protein sequence ID" value="OWF42480.1"/>
    <property type="molecule type" value="Genomic_DNA"/>
</dbReference>
<feature type="domain" description="Peptidase M12B" evidence="11">
    <location>
        <begin position="243"/>
        <end position="443"/>
    </location>
</feature>
<keyword evidence="7" id="KW-0862">Zinc</keyword>
<dbReference type="PROSITE" id="PS00427">
    <property type="entry name" value="DISINTEGRIN_1"/>
    <property type="match status" value="1"/>
</dbReference>